<comment type="subcellular location">
    <subcellularLocation>
        <location evidence="1">Membrane</location>
        <topology evidence="1">Single-pass type I membrane protein</topology>
    </subcellularLocation>
</comment>
<keyword evidence="7" id="KW-0325">Glycoprotein</keyword>
<name>A0A8C8IXJ7_ONCTS</name>
<reference evidence="11" key="2">
    <citation type="submission" date="2025-09" db="UniProtKB">
        <authorList>
            <consortium name="Ensembl"/>
        </authorList>
    </citation>
    <scope>IDENTIFICATION</scope>
</reference>
<keyword evidence="12" id="KW-1185">Reference proteome</keyword>
<dbReference type="Proteomes" id="UP000694402">
    <property type="component" value="Unassembled WGS sequence"/>
</dbReference>
<dbReference type="InterPro" id="IPR008083">
    <property type="entry name" value="CD34"/>
</dbReference>
<dbReference type="RefSeq" id="XP_024235589.1">
    <property type="nucleotide sequence ID" value="XM_024379821.2"/>
</dbReference>
<keyword evidence="2 9" id="KW-0812">Transmembrane</keyword>
<gene>
    <name evidence="11" type="primary">LOC112218741</name>
</gene>
<dbReference type="GO" id="GO:0005886">
    <property type="term" value="C:plasma membrane"/>
    <property type="evidence" value="ECO:0007669"/>
    <property type="project" value="UniProtKB-ARBA"/>
</dbReference>
<dbReference type="InterPro" id="IPR013836">
    <property type="entry name" value="CD34/Podocalyxin"/>
</dbReference>
<evidence type="ECO:0000256" key="5">
    <source>
        <dbReference type="ARBA" id="ARBA00022989"/>
    </source>
</evidence>
<evidence type="ECO:0000256" key="3">
    <source>
        <dbReference type="ARBA" id="ARBA00022729"/>
    </source>
</evidence>
<dbReference type="Pfam" id="PF06365">
    <property type="entry name" value="CD34_antigen"/>
    <property type="match status" value="1"/>
</dbReference>
<evidence type="ECO:0000313" key="11">
    <source>
        <dbReference type="Ensembl" id="ENSOTSP00005086040.2"/>
    </source>
</evidence>
<feature type="signal peptide" evidence="10">
    <location>
        <begin position="1"/>
        <end position="34"/>
    </location>
</feature>
<feature type="chain" id="PRO_5044250010" description="Hematopoietic progenitor cell antigen CD34" evidence="10">
    <location>
        <begin position="35"/>
        <end position="353"/>
    </location>
</feature>
<evidence type="ECO:0000256" key="2">
    <source>
        <dbReference type="ARBA" id="ARBA00022692"/>
    </source>
</evidence>
<protein>
    <recommendedName>
        <fullName evidence="13">Hematopoietic progenitor cell antigen CD34</fullName>
    </recommendedName>
</protein>
<keyword evidence="4" id="KW-0130">Cell adhesion</keyword>
<evidence type="ECO:0000256" key="1">
    <source>
        <dbReference type="ARBA" id="ARBA00004479"/>
    </source>
</evidence>
<dbReference type="PANTHER" id="PTHR16677:SF2">
    <property type="entry name" value="SI:CH211-286O17.1"/>
    <property type="match status" value="1"/>
</dbReference>
<dbReference type="GeneID" id="112218741"/>
<dbReference type="Ensembl" id="ENSOTST00005093402.2">
    <property type="protein sequence ID" value="ENSOTSP00005086040.2"/>
    <property type="gene ID" value="ENSOTSG00005040599.2"/>
</dbReference>
<dbReference type="GeneTree" id="ENSGT00390000008414"/>
<keyword evidence="5 9" id="KW-1133">Transmembrane helix</keyword>
<evidence type="ECO:0000256" key="6">
    <source>
        <dbReference type="ARBA" id="ARBA00023136"/>
    </source>
</evidence>
<reference evidence="11" key="1">
    <citation type="submission" date="2025-08" db="UniProtKB">
        <authorList>
            <consortium name="Ensembl"/>
        </authorList>
    </citation>
    <scope>IDENTIFICATION</scope>
</reference>
<proteinExistence type="predicted"/>
<evidence type="ECO:0000313" key="12">
    <source>
        <dbReference type="Proteomes" id="UP000694402"/>
    </source>
</evidence>
<dbReference type="GO" id="GO:0007155">
    <property type="term" value="P:cell adhesion"/>
    <property type="evidence" value="ECO:0007669"/>
    <property type="project" value="UniProtKB-KW"/>
</dbReference>
<sequence>MAVAASTQRMNETHKMLAFTLLLITTLFHGGVVAQDESESDVVTGPTQPVDVAELIRGDDIDTTQPADEEADKPQVQIILFPSIPGLDLSGFLHDTTATPVTKGVVETTDIGEVTVEAGEAGITDPDDNQETQAPQQFQTSQSSDTVLIPEWSGVSLQADVMCVDKEAVQDRDAVNLKLKASSSCEETRSKIESVLEHLCGDDCKLEVYQEDNSNEILISGQCIEADAKGMAEKFNNDNIKDKIDFEEAVPRWGKKSKLVLVSLLLTGLLLAILLIAGYYLKTHRPPPKGARLAEEGFQVYEENQANTLVSVAPLQSQEPLVKPTSNGEFLESQPPTNNGQPATQTSVADTEM</sequence>
<dbReference type="KEGG" id="otw:112218741"/>
<evidence type="ECO:0000256" key="4">
    <source>
        <dbReference type="ARBA" id="ARBA00022889"/>
    </source>
</evidence>
<evidence type="ECO:0008006" key="13">
    <source>
        <dbReference type="Google" id="ProtNLM"/>
    </source>
</evidence>
<keyword evidence="6 9" id="KW-0472">Membrane</keyword>
<dbReference type="PANTHER" id="PTHR16677">
    <property type="entry name" value="HEMATOPOIETIC PROGENITOR CELL ANTIGEN CD34"/>
    <property type="match status" value="1"/>
</dbReference>
<evidence type="ECO:0000256" key="9">
    <source>
        <dbReference type="SAM" id="Phobius"/>
    </source>
</evidence>
<feature type="region of interest" description="Disordered" evidence="8">
    <location>
        <begin position="315"/>
        <end position="353"/>
    </location>
</feature>
<evidence type="ECO:0000256" key="8">
    <source>
        <dbReference type="SAM" id="MobiDB-lite"/>
    </source>
</evidence>
<feature type="transmembrane region" description="Helical" evidence="9">
    <location>
        <begin position="259"/>
        <end position="281"/>
    </location>
</feature>
<organism evidence="11 12">
    <name type="scientific">Oncorhynchus tshawytscha</name>
    <name type="common">Chinook salmon</name>
    <name type="synonym">Salmo tshawytscha</name>
    <dbReference type="NCBI Taxonomy" id="74940"/>
    <lineage>
        <taxon>Eukaryota</taxon>
        <taxon>Metazoa</taxon>
        <taxon>Chordata</taxon>
        <taxon>Craniata</taxon>
        <taxon>Vertebrata</taxon>
        <taxon>Euteleostomi</taxon>
        <taxon>Actinopterygii</taxon>
        <taxon>Neopterygii</taxon>
        <taxon>Teleostei</taxon>
        <taxon>Protacanthopterygii</taxon>
        <taxon>Salmoniformes</taxon>
        <taxon>Salmonidae</taxon>
        <taxon>Salmoninae</taxon>
        <taxon>Oncorhynchus</taxon>
    </lineage>
</organism>
<evidence type="ECO:0000256" key="10">
    <source>
        <dbReference type="SAM" id="SignalP"/>
    </source>
</evidence>
<keyword evidence="3 10" id="KW-0732">Signal</keyword>
<accession>A0A8C8IXJ7</accession>
<evidence type="ECO:0000256" key="7">
    <source>
        <dbReference type="ARBA" id="ARBA00023180"/>
    </source>
</evidence>
<dbReference type="AlphaFoldDB" id="A0A8C8IXJ7"/>